<accession>A0A210QTW3</accession>
<dbReference type="GO" id="GO:0034899">
    <property type="term" value="F:trimethylamine monooxygenase activity"/>
    <property type="evidence" value="ECO:0007669"/>
    <property type="project" value="UniProtKB-EC"/>
</dbReference>
<evidence type="ECO:0000256" key="25">
    <source>
        <dbReference type="ARBA" id="ARBA00047977"/>
    </source>
</evidence>
<evidence type="ECO:0000256" key="3">
    <source>
        <dbReference type="ARBA" id="ARBA00004524"/>
    </source>
</evidence>
<comment type="catalytic activity">
    <reaction evidence="30">
        <text>heptan-4-one + NADPH + O2 + H(+) = propyl butanoate + NADP(+) + H2O</text>
        <dbReference type="Rhea" id="RHEA:54852"/>
        <dbReference type="ChEBI" id="CHEBI:15377"/>
        <dbReference type="ChEBI" id="CHEBI:15378"/>
        <dbReference type="ChEBI" id="CHEBI:15379"/>
        <dbReference type="ChEBI" id="CHEBI:57783"/>
        <dbReference type="ChEBI" id="CHEBI:58349"/>
        <dbReference type="ChEBI" id="CHEBI:89484"/>
        <dbReference type="ChEBI" id="CHEBI:89719"/>
    </reaction>
    <physiologicalReaction direction="left-to-right" evidence="30">
        <dbReference type="Rhea" id="RHEA:54853"/>
    </physiologicalReaction>
</comment>
<dbReference type="InterPro" id="IPR002257">
    <property type="entry name" value="Flavin_mOase_5"/>
</dbReference>
<dbReference type="PANTHER" id="PTHR23023">
    <property type="entry name" value="DIMETHYLANILINE MONOOXYGENASE"/>
    <property type="match status" value="1"/>
</dbReference>
<evidence type="ECO:0000256" key="11">
    <source>
        <dbReference type="ARBA" id="ARBA00022848"/>
    </source>
</evidence>
<comment type="caution">
    <text evidence="36">The sequence shown here is derived from an EMBL/GenBank/DDBJ whole genome shotgun (WGS) entry which is preliminary data.</text>
</comment>
<comment type="catalytic activity">
    <reaction evidence="28">
        <text>octan-3-one + NADPH + O2 + H(+) = ethyl hexanoate + NADP(+) + H2O</text>
        <dbReference type="Rhea" id="RHEA:54856"/>
        <dbReference type="ChEBI" id="CHEBI:15377"/>
        <dbReference type="ChEBI" id="CHEBI:15378"/>
        <dbReference type="ChEBI" id="CHEBI:15379"/>
        <dbReference type="ChEBI" id="CHEBI:57783"/>
        <dbReference type="ChEBI" id="CHEBI:58349"/>
        <dbReference type="ChEBI" id="CHEBI:80946"/>
        <dbReference type="ChEBI" id="CHEBI:86055"/>
    </reaction>
    <physiologicalReaction direction="left-to-right" evidence="28">
        <dbReference type="Rhea" id="RHEA:54857"/>
    </physiologicalReaction>
</comment>
<keyword evidence="6" id="KW-0597">Phosphoprotein</keyword>
<dbReference type="PIRSF" id="PIRSF000332">
    <property type="entry name" value="FMO"/>
    <property type="match status" value="1"/>
</dbReference>
<comment type="catalytic activity">
    <reaction evidence="26">
        <text>hypotaurine + NADPH + O2 + H(+) = taurine + NADP(+) + H2O</text>
        <dbReference type="Rhea" id="RHEA:69819"/>
        <dbReference type="ChEBI" id="CHEBI:15377"/>
        <dbReference type="ChEBI" id="CHEBI:15378"/>
        <dbReference type="ChEBI" id="CHEBI:15379"/>
        <dbReference type="ChEBI" id="CHEBI:57783"/>
        <dbReference type="ChEBI" id="CHEBI:57853"/>
        <dbReference type="ChEBI" id="CHEBI:58349"/>
        <dbReference type="ChEBI" id="CHEBI:507393"/>
        <dbReference type="EC" id="1.14.13.8"/>
    </reaction>
    <physiologicalReaction direction="left-to-right" evidence="26">
        <dbReference type="Rhea" id="RHEA:69820"/>
    </physiologicalReaction>
</comment>
<evidence type="ECO:0000256" key="26">
    <source>
        <dbReference type="ARBA" id="ARBA00048041"/>
    </source>
</evidence>
<feature type="transmembrane region" description="Helical" evidence="35">
    <location>
        <begin position="501"/>
        <end position="521"/>
    </location>
</feature>
<dbReference type="GO" id="GO:0047822">
    <property type="term" value="F:hypotaurine monooxygenase activity"/>
    <property type="evidence" value="ECO:0007669"/>
    <property type="project" value="RHEA"/>
</dbReference>
<evidence type="ECO:0000256" key="6">
    <source>
        <dbReference type="ARBA" id="ARBA00022553"/>
    </source>
</evidence>
<protein>
    <recommendedName>
        <fullName evidence="34">Flavin-containing monooxygenase</fullName>
        <ecNumber evidence="34">1.-.-.-</ecNumber>
    </recommendedName>
</protein>
<evidence type="ECO:0000256" key="20">
    <source>
        <dbReference type="ARBA" id="ARBA00047338"/>
    </source>
</evidence>
<evidence type="ECO:0000256" key="27">
    <source>
        <dbReference type="ARBA" id="ARBA00048088"/>
    </source>
</evidence>
<keyword evidence="5" id="KW-0488">Methylation</keyword>
<keyword evidence="7 33" id="KW-0285">Flavoprotein</keyword>
<keyword evidence="11" id="KW-0492">Microsome</keyword>
<dbReference type="EMBL" id="NEDP02001908">
    <property type="protein sequence ID" value="OWF52203.1"/>
    <property type="molecule type" value="Genomic_DNA"/>
</dbReference>
<evidence type="ECO:0000256" key="5">
    <source>
        <dbReference type="ARBA" id="ARBA00022481"/>
    </source>
</evidence>
<keyword evidence="37" id="KW-1185">Reference proteome</keyword>
<comment type="catalytic activity">
    <reaction evidence="29">
        <text>(2E)-geranial + NADPH + O2 + H(+) = (1E)-2,6-dimethylhepta-1,5-dien-1-yl formate + NADP(+) + H2O</text>
        <dbReference type="Rhea" id="RHEA:54860"/>
        <dbReference type="ChEBI" id="CHEBI:15377"/>
        <dbReference type="ChEBI" id="CHEBI:15378"/>
        <dbReference type="ChEBI" id="CHEBI:15379"/>
        <dbReference type="ChEBI" id="CHEBI:16980"/>
        <dbReference type="ChEBI" id="CHEBI:57783"/>
        <dbReference type="ChEBI" id="CHEBI:58349"/>
        <dbReference type="ChEBI" id="CHEBI:138375"/>
    </reaction>
    <physiologicalReaction direction="left-to-right" evidence="29">
        <dbReference type="Rhea" id="RHEA:54861"/>
    </physiologicalReaction>
</comment>
<dbReference type="GO" id="GO:0006629">
    <property type="term" value="P:lipid metabolic process"/>
    <property type="evidence" value="ECO:0007669"/>
    <property type="project" value="UniProtKB-KW"/>
</dbReference>
<comment type="catalytic activity">
    <reaction evidence="24">
        <text>NADPH + O2 + H(+) = H2O2 + NADP(+)</text>
        <dbReference type="Rhea" id="RHEA:11260"/>
        <dbReference type="ChEBI" id="CHEBI:15378"/>
        <dbReference type="ChEBI" id="CHEBI:15379"/>
        <dbReference type="ChEBI" id="CHEBI:16240"/>
        <dbReference type="ChEBI" id="CHEBI:57783"/>
        <dbReference type="ChEBI" id="CHEBI:58349"/>
        <dbReference type="EC" id="1.6.3.1"/>
    </reaction>
    <physiologicalReaction direction="left-to-right" evidence="24">
        <dbReference type="Rhea" id="RHEA:11261"/>
    </physiologicalReaction>
</comment>
<dbReference type="SUPFAM" id="SSF51905">
    <property type="entry name" value="FAD/NAD(P)-binding domain"/>
    <property type="match status" value="2"/>
</dbReference>
<comment type="function">
    <text evidence="18">Acts as a Baeyer-Villiger monooxygenase on a broad range of substrates. Catalyzes the insertion of an oxygen atom into a carbon-carbon bond adjacent to a carbonyl, which converts ketones to esters. Active on diverse carbonyl compounds, whereas soft nucleophiles are mostly non- or poorly reactive. In contrast with other forms of FMO it is non- or poorly active on 'classical' substrates such as drugs, pesticides, and dietary components containing soft nucleophilic heteroatoms. Able to oxidize drug molecules bearing a carbonyl group on an aliphatic chain, such as nabumetone and pentoxifylline. Also, in the absence of substrates, shows slow but yet significant NADPH oxidase activity. Acts as a positive modulator of cholesterol biosynthesis as well as glucose homeostasis, promoting metabolic aging via pleiotropic effects.</text>
</comment>
<name>A0A210QTW3_MIZYE</name>
<comment type="catalytic activity">
    <reaction evidence="27">
        <text>trimethylamine + NADPH + O2 = trimethylamine N-oxide + NADP(+) + H2O</text>
        <dbReference type="Rhea" id="RHEA:31979"/>
        <dbReference type="ChEBI" id="CHEBI:15377"/>
        <dbReference type="ChEBI" id="CHEBI:15379"/>
        <dbReference type="ChEBI" id="CHEBI:15724"/>
        <dbReference type="ChEBI" id="CHEBI:57783"/>
        <dbReference type="ChEBI" id="CHEBI:58349"/>
        <dbReference type="ChEBI" id="CHEBI:58389"/>
        <dbReference type="EC" id="1.14.13.148"/>
    </reaction>
    <physiologicalReaction direction="left-to-right" evidence="27">
        <dbReference type="Rhea" id="RHEA:31980"/>
    </physiologicalReaction>
</comment>
<dbReference type="InterPro" id="IPR020946">
    <property type="entry name" value="Flavin_mOase-like"/>
</dbReference>
<comment type="catalytic activity">
    <reaction evidence="31">
        <text>N,N-dimethylaniline + NADPH + O2 + H(+) = N,N-dimethylaniline N-oxide + NADP(+) + H2O</text>
        <dbReference type="Rhea" id="RHEA:24468"/>
        <dbReference type="ChEBI" id="CHEBI:15377"/>
        <dbReference type="ChEBI" id="CHEBI:15378"/>
        <dbReference type="ChEBI" id="CHEBI:15379"/>
        <dbReference type="ChEBI" id="CHEBI:16269"/>
        <dbReference type="ChEBI" id="CHEBI:17735"/>
        <dbReference type="ChEBI" id="CHEBI:57783"/>
        <dbReference type="ChEBI" id="CHEBI:58349"/>
        <dbReference type="EC" id="1.14.13.8"/>
    </reaction>
    <physiologicalReaction direction="left-to-right" evidence="31">
        <dbReference type="Rhea" id="RHEA:24469"/>
    </physiologicalReaction>
</comment>
<dbReference type="GO" id="GO:0050661">
    <property type="term" value="F:NADP binding"/>
    <property type="evidence" value="ECO:0007669"/>
    <property type="project" value="InterPro"/>
</dbReference>
<dbReference type="FunFam" id="3.50.50.60:FF:000159">
    <property type="entry name" value="Dimethylaniline monooxygenase [N-oxide-forming]"/>
    <property type="match status" value="1"/>
</dbReference>
<evidence type="ECO:0000256" key="2">
    <source>
        <dbReference type="ARBA" id="ARBA00004389"/>
    </source>
</evidence>
<dbReference type="GO" id="GO:0004499">
    <property type="term" value="F:N,N-dimethylaniline monooxygenase activity"/>
    <property type="evidence" value="ECO:0007669"/>
    <property type="project" value="UniProtKB-UniRule"/>
</dbReference>
<reference evidence="36 37" key="1">
    <citation type="journal article" date="2017" name="Nat. Ecol. Evol.">
        <title>Scallop genome provides insights into evolution of bilaterian karyotype and development.</title>
        <authorList>
            <person name="Wang S."/>
            <person name="Zhang J."/>
            <person name="Jiao W."/>
            <person name="Li J."/>
            <person name="Xun X."/>
            <person name="Sun Y."/>
            <person name="Guo X."/>
            <person name="Huan P."/>
            <person name="Dong B."/>
            <person name="Zhang L."/>
            <person name="Hu X."/>
            <person name="Sun X."/>
            <person name="Wang J."/>
            <person name="Zhao C."/>
            <person name="Wang Y."/>
            <person name="Wang D."/>
            <person name="Huang X."/>
            <person name="Wang R."/>
            <person name="Lv J."/>
            <person name="Li Y."/>
            <person name="Zhang Z."/>
            <person name="Liu B."/>
            <person name="Lu W."/>
            <person name="Hui Y."/>
            <person name="Liang J."/>
            <person name="Zhou Z."/>
            <person name="Hou R."/>
            <person name="Li X."/>
            <person name="Liu Y."/>
            <person name="Li H."/>
            <person name="Ning X."/>
            <person name="Lin Y."/>
            <person name="Zhao L."/>
            <person name="Xing Q."/>
            <person name="Dou J."/>
            <person name="Li Y."/>
            <person name="Mao J."/>
            <person name="Guo H."/>
            <person name="Dou H."/>
            <person name="Li T."/>
            <person name="Mu C."/>
            <person name="Jiang W."/>
            <person name="Fu Q."/>
            <person name="Fu X."/>
            <person name="Miao Y."/>
            <person name="Liu J."/>
            <person name="Yu Q."/>
            <person name="Li R."/>
            <person name="Liao H."/>
            <person name="Li X."/>
            <person name="Kong Y."/>
            <person name="Jiang Z."/>
            <person name="Chourrout D."/>
            <person name="Li R."/>
            <person name="Bao Z."/>
        </authorList>
    </citation>
    <scope>NUCLEOTIDE SEQUENCE [LARGE SCALE GENOMIC DNA]</scope>
    <source>
        <strain evidence="36 37">PY_sf001</strain>
    </source>
</reference>
<evidence type="ECO:0000256" key="18">
    <source>
        <dbReference type="ARBA" id="ARBA00045722"/>
    </source>
</evidence>
<dbReference type="GO" id="GO:0005789">
    <property type="term" value="C:endoplasmic reticulum membrane"/>
    <property type="evidence" value="ECO:0007669"/>
    <property type="project" value="UniProtKB-SubCell"/>
</dbReference>
<evidence type="ECO:0000313" key="37">
    <source>
        <dbReference type="Proteomes" id="UP000242188"/>
    </source>
</evidence>
<comment type="cofactor">
    <cofactor evidence="1 33 34">
        <name>FAD</name>
        <dbReference type="ChEBI" id="CHEBI:57692"/>
    </cofactor>
</comment>
<dbReference type="AlphaFoldDB" id="A0A210QTW3"/>
<evidence type="ECO:0000256" key="10">
    <source>
        <dbReference type="ARBA" id="ARBA00022827"/>
    </source>
</evidence>
<keyword evidence="17 33" id="KW-0472">Membrane</keyword>
<evidence type="ECO:0000256" key="19">
    <source>
        <dbReference type="ARBA" id="ARBA00045957"/>
    </source>
</evidence>
<evidence type="ECO:0000256" key="31">
    <source>
        <dbReference type="ARBA" id="ARBA00049443"/>
    </source>
</evidence>
<sequence>MEVGRTQPVRTDVIVIGAGISGLAAAKCLHEAGLETLVLERTGEVGGLWTFREHDYGVMRFTHINVSKYNYCFSDFPFPDETLDFPHNTDMAQYIQDYCEKFDVYPFIRFHRKVLTVDRIGEEWKVTAQEVSEDGKTVKTINKPEVFISKFLTIATGHHAKPTTPKFPGQDSFKGEIIHSVDFNDALSNGMVGKRVLVVGIGNSAVDAAVNCASVGRCKAVYISSRSGAWIVPNYVLGYPADLYACRVFLRLPWKLATYILETIIKMISGNPKRWNLNPKMHALQTQPTVSPTLIHHIQRREVKVVPNIQRIENKEVFFMNGKHAEFDHIIYCTGYKVDLPFLSDDLQNLVLDKDTNTVKLYKNVFNPDIGSGLAFVGFVQPASGGVLSMSEIQARWFAELCKGTVKLPSKSDMVSNMKTEMEAVSSRYHQSPRHTLQRDPLIYNDEIAGFIGAKPSFLKNPSLIWSLLWGSGGSYQWRLQGPNSWSGAAKAVRKVPITDLMHIFGVALLGIIAFIVYKLFFCSGCCSH</sequence>
<keyword evidence="8 35" id="KW-0812">Transmembrane</keyword>
<evidence type="ECO:0000256" key="14">
    <source>
        <dbReference type="ARBA" id="ARBA00023002"/>
    </source>
</evidence>
<dbReference type="InterPro" id="IPR050346">
    <property type="entry name" value="FMO-like"/>
</dbReference>
<dbReference type="Proteomes" id="UP000242188">
    <property type="component" value="Unassembled WGS sequence"/>
</dbReference>
<evidence type="ECO:0000256" key="16">
    <source>
        <dbReference type="ARBA" id="ARBA00023098"/>
    </source>
</evidence>
<organism evidence="36 37">
    <name type="scientific">Mizuhopecten yessoensis</name>
    <name type="common">Japanese scallop</name>
    <name type="synonym">Patinopecten yessoensis</name>
    <dbReference type="NCBI Taxonomy" id="6573"/>
    <lineage>
        <taxon>Eukaryota</taxon>
        <taxon>Metazoa</taxon>
        <taxon>Spiralia</taxon>
        <taxon>Lophotrochozoa</taxon>
        <taxon>Mollusca</taxon>
        <taxon>Bivalvia</taxon>
        <taxon>Autobranchia</taxon>
        <taxon>Pteriomorphia</taxon>
        <taxon>Pectinida</taxon>
        <taxon>Pectinoidea</taxon>
        <taxon>Pectinidae</taxon>
        <taxon>Mizuhopecten</taxon>
    </lineage>
</organism>
<dbReference type="InterPro" id="IPR000960">
    <property type="entry name" value="Flavin_mOase"/>
</dbReference>
<evidence type="ECO:0000256" key="4">
    <source>
        <dbReference type="ARBA" id="ARBA00009183"/>
    </source>
</evidence>
<dbReference type="EC" id="1.-.-.-" evidence="34"/>
<comment type="catalytic activity">
    <reaction evidence="32">
        <text>octan-3-one + NADPH + O2 + H(+) = pentyl propanoate + NADP(+) + H2O</text>
        <dbReference type="Rhea" id="RHEA:54840"/>
        <dbReference type="ChEBI" id="CHEBI:15377"/>
        <dbReference type="ChEBI" id="CHEBI:15378"/>
        <dbReference type="ChEBI" id="CHEBI:15379"/>
        <dbReference type="ChEBI" id="CHEBI:57783"/>
        <dbReference type="ChEBI" id="CHEBI:58349"/>
        <dbReference type="ChEBI" id="CHEBI:80946"/>
        <dbReference type="ChEBI" id="CHEBI:87373"/>
    </reaction>
    <physiologicalReaction direction="left-to-right" evidence="32">
        <dbReference type="Rhea" id="RHEA:54841"/>
    </physiologicalReaction>
</comment>
<gene>
    <name evidence="36" type="ORF">KP79_PYT20102</name>
</gene>
<comment type="catalytic activity">
    <reaction evidence="22">
        <text>heptan-2-one + NADPH + O2 + H(+) = pentyl acetate + NADP(+) + H2O</text>
        <dbReference type="Rhea" id="RHEA:54836"/>
        <dbReference type="ChEBI" id="CHEBI:5672"/>
        <dbReference type="ChEBI" id="CHEBI:15377"/>
        <dbReference type="ChEBI" id="CHEBI:15378"/>
        <dbReference type="ChEBI" id="CHEBI:15379"/>
        <dbReference type="ChEBI" id="CHEBI:57783"/>
        <dbReference type="ChEBI" id="CHEBI:58349"/>
        <dbReference type="ChEBI" id="CHEBI:87362"/>
    </reaction>
    <physiologicalReaction direction="left-to-right" evidence="22">
        <dbReference type="Rhea" id="RHEA:54837"/>
    </physiologicalReaction>
</comment>
<dbReference type="Pfam" id="PF00743">
    <property type="entry name" value="FMO-like"/>
    <property type="match status" value="1"/>
</dbReference>
<dbReference type="Gene3D" id="3.50.50.60">
    <property type="entry name" value="FAD/NAD(P)-binding domain"/>
    <property type="match status" value="1"/>
</dbReference>
<evidence type="ECO:0000256" key="34">
    <source>
        <dbReference type="RuleBase" id="RU361177"/>
    </source>
</evidence>
<dbReference type="PRINTS" id="PR01125">
    <property type="entry name" value="FMOXYGENASE5"/>
</dbReference>
<keyword evidence="16" id="KW-0443">Lipid metabolism</keyword>
<comment type="catalytic activity">
    <reaction evidence="23">
        <text>sulcatone + NADPH + O2 + H(+) = 4-methylpent-3-en-1-yl acetate + NADP(+) + H2O</text>
        <dbReference type="Rhea" id="RHEA:54864"/>
        <dbReference type="ChEBI" id="CHEBI:15377"/>
        <dbReference type="ChEBI" id="CHEBI:15378"/>
        <dbReference type="ChEBI" id="CHEBI:15379"/>
        <dbReference type="ChEBI" id="CHEBI:16310"/>
        <dbReference type="ChEBI" id="CHEBI:57783"/>
        <dbReference type="ChEBI" id="CHEBI:58349"/>
        <dbReference type="ChEBI" id="CHEBI:138373"/>
    </reaction>
    <physiologicalReaction direction="left-to-right" evidence="23">
        <dbReference type="Rhea" id="RHEA:54865"/>
    </physiologicalReaction>
</comment>
<keyword evidence="15 33" id="KW-0503">Monooxygenase</keyword>
<evidence type="ECO:0000256" key="9">
    <source>
        <dbReference type="ARBA" id="ARBA00022824"/>
    </source>
</evidence>
<evidence type="ECO:0000256" key="7">
    <source>
        <dbReference type="ARBA" id="ARBA00022630"/>
    </source>
</evidence>
<proteinExistence type="inferred from homology"/>
<evidence type="ECO:0000256" key="15">
    <source>
        <dbReference type="ARBA" id="ARBA00023033"/>
    </source>
</evidence>
<evidence type="ECO:0000256" key="17">
    <source>
        <dbReference type="ARBA" id="ARBA00023136"/>
    </source>
</evidence>
<dbReference type="GO" id="GO:0050660">
    <property type="term" value="F:flavin adenine dinucleotide binding"/>
    <property type="evidence" value="ECO:0007669"/>
    <property type="project" value="InterPro"/>
</dbReference>
<evidence type="ECO:0000256" key="12">
    <source>
        <dbReference type="ARBA" id="ARBA00022857"/>
    </source>
</evidence>
<evidence type="ECO:0000256" key="32">
    <source>
        <dbReference type="ARBA" id="ARBA00049475"/>
    </source>
</evidence>
<comment type="catalytic activity">
    <reaction evidence="20">
        <text>hypotaurine + NADH + O2 + H(+) = taurine + NAD(+) + H2O</text>
        <dbReference type="Rhea" id="RHEA:74111"/>
        <dbReference type="ChEBI" id="CHEBI:15377"/>
        <dbReference type="ChEBI" id="CHEBI:15378"/>
        <dbReference type="ChEBI" id="CHEBI:15379"/>
        <dbReference type="ChEBI" id="CHEBI:57540"/>
        <dbReference type="ChEBI" id="CHEBI:57853"/>
        <dbReference type="ChEBI" id="CHEBI:57945"/>
        <dbReference type="ChEBI" id="CHEBI:507393"/>
        <dbReference type="EC" id="1.14.13.8"/>
    </reaction>
    <physiologicalReaction direction="left-to-right" evidence="20">
        <dbReference type="Rhea" id="RHEA:74112"/>
    </physiologicalReaction>
</comment>
<dbReference type="PRINTS" id="PR00370">
    <property type="entry name" value="FMOXYGENASE"/>
</dbReference>
<evidence type="ECO:0000256" key="21">
    <source>
        <dbReference type="ARBA" id="ARBA00047426"/>
    </source>
</evidence>
<dbReference type="OrthoDB" id="7777654at2759"/>
<evidence type="ECO:0000256" key="30">
    <source>
        <dbReference type="ARBA" id="ARBA00048990"/>
    </source>
</evidence>
<comment type="catalytic activity">
    <reaction evidence="21">
        <text>hexan-3-one + NADPH + O2 + H(+) = propyl propanoate + NADP(+) + H2O</text>
        <dbReference type="Rhea" id="RHEA:54848"/>
        <dbReference type="ChEBI" id="CHEBI:15377"/>
        <dbReference type="ChEBI" id="CHEBI:15378"/>
        <dbReference type="ChEBI" id="CHEBI:15379"/>
        <dbReference type="ChEBI" id="CHEBI:57783"/>
        <dbReference type="ChEBI" id="CHEBI:58349"/>
        <dbReference type="ChEBI" id="CHEBI:89828"/>
        <dbReference type="ChEBI" id="CHEBI:89891"/>
    </reaction>
    <physiologicalReaction direction="left-to-right" evidence="21">
        <dbReference type="Rhea" id="RHEA:54849"/>
    </physiologicalReaction>
</comment>
<comment type="catalytic activity">
    <reaction evidence="25">
        <text>hexan-3-one + NADPH + O2 + H(+) = ethyl butanoate + NADP(+) + H2O</text>
        <dbReference type="Rhea" id="RHEA:54844"/>
        <dbReference type="ChEBI" id="CHEBI:15377"/>
        <dbReference type="ChEBI" id="CHEBI:15378"/>
        <dbReference type="ChEBI" id="CHEBI:15379"/>
        <dbReference type="ChEBI" id="CHEBI:57783"/>
        <dbReference type="ChEBI" id="CHEBI:58349"/>
        <dbReference type="ChEBI" id="CHEBI:88764"/>
        <dbReference type="ChEBI" id="CHEBI:89891"/>
    </reaction>
    <physiologicalReaction direction="left-to-right" evidence="25">
        <dbReference type="Rhea" id="RHEA:54845"/>
    </physiologicalReaction>
</comment>
<keyword evidence="9 33" id="KW-0256">Endoplasmic reticulum</keyword>
<comment type="subcellular location">
    <subcellularLocation>
        <location evidence="2">Endoplasmic reticulum membrane</location>
        <topology evidence="2">Single-pass membrane protein</topology>
    </subcellularLocation>
    <subcellularLocation>
        <location evidence="3">Microsome membrane</location>
    </subcellularLocation>
</comment>
<evidence type="ECO:0000256" key="22">
    <source>
        <dbReference type="ARBA" id="ARBA00047574"/>
    </source>
</evidence>
<dbReference type="GO" id="GO:0016174">
    <property type="term" value="F:NAD(P)H oxidase H2O2-forming activity"/>
    <property type="evidence" value="ECO:0007669"/>
    <property type="project" value="UniProtKB-EC"/>
</dbReference>
<evidence type="ECO:0000256" key="13">
    <source>
        <dbReference type="ARBA" id="ARBA00022989"/>
    </source>
</evidence>
<evidence type="ECO:0000256" key="35">
    <source>
        <dbReference type="SAM" id="Phobius"/>
    </source>
</evidence>
<evidence type="ECO:0000256" key="29">
    <source>
        <dbReference type="ARBA" id="ARBA00048989"/>
    </source>
</evidence>
<evidence type="ECO:0000256" key="23">
    <source>
        <dbReference type="ARBA" id="ARBA00047855"/>
    </source>
</evidence>
<keyword evidence="14 33" id="KW-0560">Oxidoreductase</keyword>
<keyword evidence="10 33" id="KW-0274">FAD</keyword>
<evidence type="ECO:0000256" key="28">
    <source>
        <dbReference type="ARBA" id="ARBA00048459"/>
    </source>
</evidence>
<evidence type="ECO:0000256" key="1">
    <source>
        <dbReference type="ARBA" id="ARBA00001974"/>
    </source>
</evidence>
<keyword evidence="12 33" id="KW-0521">NADP</keyword>
<dbReference type="InterPro" id="IPR036188">
    <property type="entry name" value="FAD/NAD-bd_sf"/>
</dbReference>
<keyword evidence="13 35" id="KW-1133">Transmembrane helix</keyword>
<comment type="similarity">
    <text evidence="4 33 34">Belongs to the FMO family.</text>
</comment>
<evidence type="ECO:0000256" key="8">
    <source>
        <dbReference type="ARBA" id="ARBA00022692"/>
    </source>
</evidence>
<evidence type="ECO:0000256" key="24">
    <source>
        <dbReference type="ARBA" id="ARBA00047864"/>
    </source>
</evidence>
<comment type="function">
    <text evidence="19">Broad spectrum monooxygenase that catalyzes the oxygenation of a wide variety of nitrogen- and sulfur-containing compounds including xenobiotics. Catalyzes the S-oxygenation of hypotaurine to produce taurine, an organic osmolyte involved in cell volume regulation as well as a variety of cytoprotective and developmental processes. In vitro, catalyzes the N-oxygenation of trimethylamine (TMA) to produce trimethylamine N-oxide (TMAO) and could therefore participate to the detoxification of this compound that is generated by the action of gut microbiota from dietary precursors such as choline, choline containing compounds, betaine or L-carnitine.</text>
</comment>
<evidence type="ECO:0000313" key="36">
    <source>
        <dbReference type="EMBL" id="OWF52203.1"/>
    </source>
</evidence>
<evidence type="ECO:0000256" key="33">
    <source>
        <dbReference type="PIRNR" id="PIRNR000332"/>
    </source>
</evidence>